<feature type="transmembrane region" description="Helical" evidence="4">
    <location>
        <begin position="99"/>
        <end position="117"/>
    </location>
</feature>
<dbReference type="Pfam" id="PF12906">
    <property type="entry name" value="RINGv"/>
    <property type="match status" value="1"/>
</dbReference>
<dbReference type="GO" id="GO:0008270">
    <property type="term" value="F:zinc ion binding"/>
    <property type="evidence" value="ECO:0007669"/>
    <property type="project" value="UniProtKB-KW"/>
</dbReference>
<keyword evidence="2" id="KW-0863">Zinc-finger</keyword>
<evidence type="ECO:0000313" key="6">
    <source>
        <dbReference type="EMBL" id="KHN69468.1"/>
    </source>
</evidence>
<protein>
    <submittedName>
        <fullName evidence="6">ATP-binding protein</fullName>
    </submittedName>
</protein>
<dbReference type="AlphaFoldDB" id="A0A0B2UJE2"/>
<dbReference type="PANTHER" id="PTHR46347:SF1">
    <property type="entry name" value="RING_FYVE_PHD ZINC FINGER SUPERFAMILY PROTEIN"/>
    <property type="match status" value="1"/>
</dbReference>
<name>A0A0B2UJE2_9MICR</name>
<feature type="domain" description="RING-CH-type" evidence="5">
    <location>
        <begin position="25"/>
        <end position="93"/>
    </location>
</feature>
<dbReference type="VEuPathDB" id="MicrosporidiaDB:M896_070360"/>
<dbReference type="CDD" id="cd16495">
    <property type="entry name" value="RING_CH-C4HC3_MARCH"/>
    <property type="match status" value="1"/>
</dbReference>
<keyword evidence="6" id="KW-0067">ATP-binding</keyword>
<evidence type="ECO:0000256" key="3">
    <source>
        <dbReference type="ARBA" id="ARBA00022833"/>
    </source>
</evidence>
<reference evidence="6 7" key="1">
    <citation type="journal article" date="2014" name="MBio">
        <title>The Ordospora colligata genome; evolution of extreme reduction in microsporidia and host-to-parasite horizontal gene transfer.</title>
        <authorList>
            <person name="Pombert J.-F."/>
            <person name="Haag K.L."/>
            <person name="Beidas S."/>
            <person name="Ebert D."/>
            <person name="Keeling P.J."/>
        </authorList>
    </citation>
    <scope>NUCLEOTIDE SEQUENCE [LARGE SCALE GENOMIC DNA]</scope>
    <source>
        <strain evidence="6 7">OC4</strain>
    </source>
</reference>
<evidence type="ECO:0000256" key="1">
    <source>
        <dbReference type="ARBA" id="ARBA00022723"/>
    </source>
</evidence>
<dbReference type="SUPFAM" id="SSF57850">
    <property type="entry name" value="RING/U-box"/>
    <property type="match status" value="1"/>
</dbReference>
<dbReference type="STRING" id="1354746.A0A0B2UJE2"/>
<accession>A0A0B2UJE2</accession>
<keyword evidence="4" id="KW-0812">Transmembrane</keyword>
<dbReference type="HOGENOM" id="CLU_096550_0_0_1"/>
<dbReference type="InterPro" id="IPR011016">
    <property type="entry name" value="Znf_RING-CH"/>
</dbReference>
<dbReference type="InParanoid" id="A0A0B2UJE2"/>
<dbReference type="PROSITE" id="PS51292">
    <property type="entry name" value="ZF_RING_CH"/>
    <property type="match status" value="1"/>
</dbReference>
<proteinExistence type="predicted"/>
<organism evidence="6 7">
    <name type="scientific">Ordospora colligata OC4</name>
    <dbReference type="NCBI Taxonomy" id="1354746"/>
    <lineage>
        <taxon>Eukaryota</taxon>
        <taxon>Fungi</taxon>
        <taxon>Fungi incertae sedis</taxon>
        <taxon>Microsporidia</taxon>
        <taxon>Ordosporidae</taxon>
        <taxon>Ordospora</taxon>
    </lineage>
</organism>
<feature type="transmembrane region" description="Helical" evidence="4">
    <location>
        <begin position="206"/>
        <end position="223"/>
    </location>
</feature>
<evidence type="ECO:0000259" key="5">
    <source>
        <dbReference type="PROSITE" id="PS51292"/>
    </source>
</evidence>
<keyword evidence="1" id="KW-0479">Metal-binding</keyword>
<keyword evidence="7" id="KW-1185">Reference proteome</keyword>
<evidence type="ECO:0000256" key="2">
    <source>
        <dbReference type="ARBA" id="ARBA00022771"/>
    </source>
</evidence>
<sequence length="245" mass="28848">MVYTDQFMITDQLGTTCRAIAATDVDTEEDRVCKICYSLTNPVNMKDDLISPCDCKGSIGFVHEMCLKMWRYRGKRVKNIRKCEQCSSLYRLNGEVTPSASVVFFITLGMFLVSYFISTVMLKSVMNTAIITMRDLFDTDHHGLSNQVRKNLEDTFFKRHPVVNDLANQRRLVYVFVVVVVYKIAFRTSFLSIFNYMFTFWRLSQFNFIVDKILFFAVSGYYIKKVYDEMYHRTDTWLFFLLNIR</sequence>
<dbReference type="InterPro" id="IPR013083">
    <property type="entry name" value="Znf_RING/FYVE/PHD"/>
</dbReference>
<dbReference type="GeneID" id="26262005"/>
<gene>
    <name evidence="6" type="ORF">M896_070360</name>
</gene>
<dbReference type="PANTHER" id="PTHR46347">
    <property type="entry name" value="RING/FYVE/PHD ZINC FINGER SUPERFAMILY PROTEIN"/>
    <property type="match status" value="1"/>
</dbReference>
<dbReference type="Proteomes" id="UP000031056">
    <property type="component" value="Unassembled WGS sequence"/>
</dbReference>
<evidence type="ECO:0000256" key="4">
    <source>
        <dbReference type="SAM" id="Phobius"/>
    </source>
</evidence>
<dbReference type="SMART" id="SM00744">
    <property type="entry name" value="RINGv"/>
    <property type="match status" value="1"/>
</dbReference>
<keyword evidence="4" id="KW-1133">Transmembrane helix</keyword>
<dbReference type="GO" id="GO:0005524">
    <property type="term" value="F:ATP binding"/>
    <property type="evidence" value="ECO:0007669"/>
    <property type="project" value="UniProtKB-KW"/>
</dbReference>
<keyword evidence="6" id="KW-0547">Nucleotide-binding</keyword>
<keyword evidence="3" id="KW-0862">Zinc</keyword>
<dbReference type="OrthoDB" id="264354at2759"/>
<feature type="transmembrane region" description="Helical" evidence="4">
    <location>
        <begin position="172"/>
        <end position="194"/>
    </location>
</feature>
<dbReference type="RefSeq" id="XP_014563510.1">
    <property type="nucleotide sequence ID" value="XM_014708024.1"/>
</dbReference>
<evidence type="ECO:0000313" key="7">
    <source>
        <dbReference type="Proteomes" id="UP000031056"/>
    </source>
</evidence>
<dbReference type="EMBL" id="JOKQ01000007">
    <property type="protein sequence ID" value="KHN69468.1"/>
    <property type="molecule type" value="Genomic_DNA"/>
</dbReference>
<comment type="caution">
    <text evidence="6">The sequence shown here is derived from an EMBL/GenBank/DDBJ whole genome shotgun (WGS) entry which is preliminary data.</text>
</comment>
<keyword evidence="4" id="KW-0472">Membrane</keyword>
<dbReference type="Gene3D" id="3.30.40.10">
    <property type="entry name" value="Zinc/RING finger domain, C3HC4 (zinc finger)"/>
    <property type="match status" value="1"/>
</dbReference>